<dbReference type="Proteomes" id="UP001363010">
    <property type="component" value="Unassembled WGS sequence"/>
</dbReference>
<dbReference type="EMBL" id="JBBKZV010000030">
    <property type="protein sequence ID" value="MEJ8826202.1"/>
    <property type="molecule type" value="Genomic_DNA"/>
</dbReference>
<protein>
    <submittedName>
        <fullName evidence="3">ArsC family reductase</fullName>
    </submittedName>
</protein>
<dbReference type="NCBIfam" id="NF008107">
    <property type="entry name" value="PRK10853.1"/>
    <property type="match status" value="1"/>
</dbReference>
<dbReference type="PANTHER" id="PTHR30041:SF8">
    <property type="entry name" value="PROTEIN YFFB"/>
    <property type="match status" value="1"/>
</dbReference>
<gene>
    <name evidence="3" type="ORF">WKW80_29965</name>
</gene>
<reference evidence="3 4" key="1">
    <citation type="submission" date="2024-03" db="EMBL/GenBank/DDBJ databases">
        <title>Novel species of the genus Variovorax.</title>
        <authorList>
            <person name="Liu Q."/>
            <person name="Xin Y.-H."/>
        </authorList>
    </citation>
    <scope>NUCLEOTIDE SEQUENCE [LARGE SCALE GENOMIC DNA]</scope>
    <source>
        <strain evidence="3 4">KACC 18501</strain>
    </source>
</reference>
<dbReference type="InterPro" id="IPR006660">
    <property type="entry name" value="Arsenate_reductase-like"/>
</dbReference>
<dbReference type="PROSITE" id="PS51353">
    <property type="entry name" value="ARSC"/>
    <property type="match status" value="1"/>
</dbReference>
<dbReference type="Gene3D" id="3.40.30.10">
    <property type="entry name" value="Glutaredoxin"/>
    <property type="match status" value="1"/>
</dbReference>
<dbReference type="SUPFAM" id="SSF52833">
    <property type="entry name" value="Thioredoxin-like"/>
    <property type="match status" value="1"/>
</dbReference>
<evidence type="ECO:0000256" key="1">
    <source>
        <dbReference type="ARBA" id="ARBA00007198"/>
    </source>
</evidence>
<evidence type="ECO:0000313" key="4">
    <source>
        <dbReference type="Proteomes" id="UP001363010"/>
    </source>
</evidence>
<comment type="similarity">
    <text evidence="1 2">Belongs to the ArsC family.</text>
</comment>
<evidence type="ECO:0000256" key="2">
    <source>
        <dbReference type="PROSITE-ProRule" id="PRU01282"/>
    </source>
</evidence>
<dbReference type="NCBIfam" id="TIGR01617">
    <property type="entry name" value="arsC_related"/>
    <property type="match status" value="1"/>
</dbReference>
<keyword evidence="4" id="KW-1185">Reference proteome</keyword>
<dbReference type="RefSeq" id="WP_340367240.1">
    <property type="nucleotide sequence ID" value="NZ_JBBKZV010000030.1"/>
</dbReference>
<sequence>MAGGIVADTLTRHHSGMTTTLFGISNCDTVRRARTWLDAQDVPYVFHDFRKNGLPDAALDRWLQAPGWEALLNRRGTTWRQLDAVTRDSVVDAASARAVLAAHPTLIKRPVVEWQPASVVTVGFETAEWAALSPGKLPAKSGKQM</sequence>
<dbReference type="InterPro" id="IPR036249">
    <property type="entry name" value="Thioredoxin-like_sf"/>
</dbReference>
<comment type="caution">
    <text evidence="3">The sequence shown here is derived from an EMBL/GenBank/DDBJ whole genome shotgun (WGS) entry which is preliminary data.</text>
</comment>
<dbReference type="Pfam" id="PF03960">
    <property type="entry name" value="ArsC"/>
    <property type="match status" value="1"/>
</dbReference>
<dbReference type="PANTHER" id="PTHR30041">
    <property type="entry name" value="ARSENATE REDUCTASE"/>
    <property type="match status" value="1"/>
</dbReference>
<evidence type="ECO:0000313" key="3">
    <source>
        <dbReference type="EMBL" id="MEJ8826202.1"/>
    </source>
</evidence>
<name>A0ABU8W825_9BURK</name>
<accession>A0ABU8W825</accession>
<proteinExistence type="inferred from homology"/>
<dbReference type="InterPro" id="IPR006504">
    <property type="entry name" value="Tscrpt_reg_Spx/MgsR"/>
</dbReference>
<organism evidence="3 4">
    <name type="scientific">Variovorax humicola</name>
    <dbReference type="NCBI Taxonomy" id="1769758"/>
    <lineage>
        <taxon>Bacteria</taxon>
        <taxon>Pseudomonadati</taxon>
        <taxon>Pseudomonadota</taxon>
        <taxon>Betaproteobacteria</taxon>
        <taxon>Burkholderiales</taxon>
        <taxon>Comamonadaceae</taxon>
        <taxon>Variovorax</taxon>
    </lineage>
</organism>